<accession>A0A8J4YUT0</accession>
<reference evidence="2" key="1">
    <citation type="submission" date="2020-07" db="EMBL/GenBank/DDBJ databases">
        <title>The High-quality genome of the commercially important snow crab, Chionoecetes opilio.</title>
        <authorList>
            <person name="Jeong J.-H."/>
            <person name="Ryu S."/>
        </authorList>
    </citation>
    <scope>NUCLEOTIDE SEQUENCE</scope>
    <source>
        <strain evidence="2">MADBK_172401_WGS</strain>
        <tissue evidence="2">Digestive gland</tissue>
    </source>
</reference>
<organism evidence="2 3">
    <name type="scientific">Chionoecetes opilio</name>
    <name type="common">Atlantic snow crab</name>
    <name type="synonym">Cancer opilio</name>
    <dbReference type="NCBI Taxonomy" id="41210"/>
    <lineage>
        <taxon>Eukaryota</taxon>
        <taxon>Metazoa</taxon>
        <taxon>Ecdysozoa</taxon>
        <taxon>Arthropoda</taxon>
        <taxon>Crustacea</taxon>
        <taxon>Multicrustacea</taxon>
        <taxon>Malacostraca</taxon>
        <taxon>Eumalacostraca</taxon>
        <taxon>Eucarida</taxon>
        <taxon>Decapoda</taxon>
        <taxon>Pleocyemata</taxon>
        <taxon>Brachyura</taxon>
        <taxon>Eubrachyura</taxon>
        <taxon>Majoidea</taxon>
        <taxon>Majidae</taxon>
        <taxon>Chionoecetes</taxon>
    </lineage>
</organism>
<name>A0A8J4YUT0_CHIOP</name>
<protein>
    <submittedName>
        <fullName evidence="2">Uncharacterized protein</fullName>
    </submittedName>
</protein>
<feature type="region of interest" description="Disordered" evidence="1">
    <location>
        <begin position="83"/>
        <end position="104"/>
    </location>
</feature>
<sequence length="150" mass="16542">MMAAGKPKQASSESCSIRMQHPCTMPSVRSRGCRTQKAMILSLSQLCPPLQTTAATFCQSESELRDPKTELCVISPVRRTAMRHVSPERAGRSFPSQLQDQPPGIPGSAVSRYLGGFLLSRNSCSMDRMLFETAILPMVHSKNLRVSCER</sequence>
<dbReference type="EMBL" id="JACEEZ010003265">
    <property type="protein sequence ID" value="KAG0727520.1"/>
    <property type="molecule type" value="Genomic_DNA"/>
</dbReference>
<evidence type="ECO:0000313" key="3">
    <source>
        <dbReference type="Proteomes" id="UP000770661"/>
    </source>
</evidence>
<keyword evidence="3" id="KW-1185">Reference proteome</keyword>
<comment type="caution">
    <text evidence="2">The sequence shown here is derived from an EMBL/GenBank/DDBJ whole genome shotgun (WGS) entry which is preliminary data.</text>
</comment>
<evidence type="ECO:0000256" key="1">
    <source>
        <dbReference type="SAM" id="MobiDB-lite"/>
    </source>
</evidence>
<gene>
    <name evidence="2" type="ORF">GWK47_034504</name>
</gene>
<dbReference type="Proteomes" id="UP000770661">
    <property type="component" value="Unassembled WGS sequence"/>
</dbReference>
<evidence type="ECO:0000313" key="2">
    <source>
        <dbReference type="EMBL" id="KAG0727520.1"/>
    </source>
</evidence>
<proteinExistence type="predicted"/>
<dbReference type="AlphaFoldDB" id="A0A8J4YUT0"/>